<accession>A0A6H2A387</accession>
<name>A0A6H2A387_9ZZZZ</name>
<dbReference type="EMBL" id="MT145110">
    <property type="protein sequence ID" value="QJI03693.1"/>
    <property type="molecule type" value="Genomic_DNA"/>
</dbReference>
<evidence type="ECO:0000313" key="1">
    <source>
        <dbReference type="EMBL" id="QJA54037.1"/>
    </source>
</evidence>
<organism evidence="1">
    <name type="scientific">viral metagenome</name>
    <dbReference type="NCBI Taxonomy" id="1070528"/>
    <lineage>
        <taxon>unclassified sequences</taxon>
        <taxon>metagenomes</taxon>
        <taxon>organismal metagenomes</taxon>
    </lineage>
</organism>
<evidence type="ECO:0000313" key="2">
    <source>
        <dbReference type="EMBL" id="QJI03693.1"/>
    </source>
</evidence>
<protein>
    <submittedName>
        <fullName evidence="1">Uncharacterized protein</fullName>
    </submittedName>
</protein>
<dbReference type="EMBL" id="MT144472">
    <property type="protein sequence ID" value="QJA54037.1"/>
    <property type="molecule type" value="Genomic_DNA"/>
</dbReference>
<reference evidence="1" key="1">
    <citation type="submission" date="2020-03" db="EMBL/GenBank/DDBJ databases">
        <title>The deep terrestrial virosphere.</title>
        <authorList>
            <person name="Holmfeldt K."/>
            <person name="Nilsson E."/>
            <person name="Simone D."/>
            <person name="Lopez-Fernandez M."/>
            <person name="Wu X."/>
            <person name="de Brujin I."/>
            <person name="Lundin D."/>
            <person name="Andersson A."/>
            <person name="Bertilsson S."/>
            <person name="Dopson M."/>
        </authorList>
    </citation>
    <scope>NUCLEOTIDE SEQUENCE</scope>
    <source>
        <strain evidence="1">TM448A04279</strain>
        <strain evidence="2">TM448B04909</strain>
    </source>
</reference>
<sequence length="79" mass="9347">MRYHNIYRIKIEKITSCTLDMQYFTSAYKISELNIRDNATTVVCPSVYGTKTKQFLLKAVTDRINFVNNCLIEIENRKY</sequence>
<gene>
    <name evidence="1" type="ORF">TM448A04279_0001</name>
    <name evidence="2" type="ORF">TM448B04909_0012</name>
</gene>
<dbReference type="AlphaFoldDB" id="A0A6H2A387"/>
<proteinExistence type="predicted"/>